<reference evidence="2" key="1">
    <citation type="journal article" date="2021" name="Front. Mar. Sci.">
        <title>Genomes of Diverse Isolates of Prochlorococcus High-Light-Adapted Clade II in the Western Pacific Ocean.</title>
        <authorList>
            <person name="Yan W."/>
            <person name="Feng X."/>
            <person name="Zhang W."/>
            <person name="Nawaz M.Z."/>
            <person name="Luo T."/>
            <person name="Zhang R."/>
            <person name="Jiao N."/>
        </authorList>
    </citation>
    <scope>NUCLEOTIDE SEQUENCE</scope>
    <source>
        <strain evidence="2">CUG1433</strain>
    </source>
</reference>
<dbReference type="AlphaFoldDB" id="A0A9D9BU19"/>
<dbReference type="EMBL" id="JAEPLN010000001">
    <property type="protein sequence ID" value="MBO6970778.1"/>
    <property type="molecule type" value="Genomic_DNA"/>
</dbReference>
<dbReference type="Proteomes" id="UP000668060">
    <property type="component" value="Unassembled WGS sequence"/>
</dbReference>
<dbReference type="InterPro" id="IPR045864">
    <property type="entry name" value="aa-tRNA-synth_II/BPL/LPL"/>
</dbReference>
<protein>
    <submittedName>
        <fullName evidence="2">Protein ligase</fullName>
    </submittedName>
</protein>
<dbReference type="Pfam" id="PF21948">
    <property type="entry name" value="LplA-B_cat"/>
    <property type="match status" value="1"/>
</dbReference>
<keyword evidence="2" id="KW-0436">Ligase</keyword>
<accession>A0A9D9BU19</accession>
<gene>
    <name evidence="2" type="ORF">JJ842_02465</name>
</gene>
<proteinExistence type="predicted"/>
<sequence length="251" mass="28881">MKIIIKRPAKLILGKENQALIFSTNNLPGFNQMAFDLNSLDKTISNPEIILTLRFYYWTGDWLSIGYHQKEIPNHWKKLLSNGEINIVRRPTGGGAVLHSGGITYAITFKKTYYKILSYEMVNNWLIKSFRKLGLNLQNGNLPKSPIKTNCFGTSLISDLVDQDGFKRIGSAQYRKKGAFLQHGEIQTNPSQDLWFKLFKEEAPPKFNLGLTNDEIVEHLRNSFLENKSNLRINNVFLDNKDIEKFHKANF</sequence>
<dbReference type="GO" id="GO:0016874">
    <property type="term" value="F:ligase activity"/>
    <property type="evidence" value="ECO:0007669"/>
    <property type="project" value="UniProtKB-KW"/>
</dbReference>
<dbReference type="Gene3D" id="3.30.930.10">
    <property type="entry name" value="Bira Bifunctional Protein, Domain 2"/>
    <property type="match status" value="1"/>
</dbReference>
<dbReference type="InterPro" id="IPR050664">
    <property type="entry name" value="Octanoyltrans_LipM/LipL"/>
</dbReference>
<evidence type="ECO:0000259" key="1">
    <source>
        <dbReference type="PROSITE" id="PS51733"/>
    </source>
</evidence>
<dbReference type="PANTHER" id="PTHR43679:SF2">
    <property type="entry name" value="OCTANOYL-[GCVH]:PROTEIN N-OCTANOYLTRANSFERASE"/>
    <property type="match status" value="1"/>
</dbReference>
<dbReference type="PANTHER" id="PTHR43679">
    <property type="entry name" value="OCTANOYLTRANSFERASE LIPM-RELATED"/>
    <property type="match status" value="1"/>
</dbReference>
<dbReference type="InterPro" id="IPR004143">
    <property type="entry name" value="BPL_LPL_catalytic"/>
</dbReference>
<evidence type="ECO:0000313" key="3">
    <source>
        <dbReference type="Proteomes" id="UP000668060"/>
    </source>
</evidence>
<feature type="domain" description="BPL/LPL catalytic" evidence="1">
    <location>
        <begin position="47"/>
        <end position="232"/>
    </location>
</feature>
<comment type="caution">
    <text evidence="2">The sequence shown here is derived from an EMBL/GenBank/DDBJ whole genome shotgun (WGS) entry which is preliminary data.</text>
</comment>
<name>A0A9D9BU19_PROMR</name>
<dbReference type="SUPFAM" id="SSF55681">
    <property type="entry name" value="Class II aaRS and biotin synthetases"/>
    <property type="match status" value="1"/>
</dbReference>
<dbReference type="PROSITE" id="PS51733">
    <property type="entry name" value="BPL_LPL_CATALYTIC"/>
    <property type="match status" value="1"/>
</dbReference>
<evidence type="ECO:0000313" key="2">
    <source>
        <dbReference type="EMBL" id="MBO6970778.1"/>
    </source>
</evidence>
<organism evidence="2 3">
    <name type="scientific">Prochlorococcus marinus CUG1433</name>
    <dbReference type="NCBI Taxonomy" id="2774506"/>
    <lineage>
        <taxon>Bacteria</taxon>
        <taxon>Bacillati</taxon>
        <taxon>Cyanobacteriota</taxon>
        <taxon>Cyanophyceae</taxon>
        <taxon>Synechococcales</taxon>
        <taxon>Prochlorococcaceae</taxon>
        <taxon>Prochlorococcus</taxon>
    </lineage>
</organism>